<dbReference type="PANTHER" id="PTHR15107">
    <property type="entry name" value="RETINOBLASTOMA BINDING PROTEIN 8"/>
    <property type="match status" value="1"/>
</dbReference>
<dbReference type="InterPro" id="IPR033316">
    <property type="entry name" value="RBBP8-like"/>
</dbReference>
<name>A0A8C5BS38_GADMO</name>
<gene>
    <name evidence="5" type="primary">rbbp8l</name>
</gene>
<evidence type="ECO:0000313" key="5">
    <source>
        <dbReference type="Ensembl" id="ENSGMOP00000050200.1"/>
    </source>
</evidence>
<dbReference type="Ensembl" id="ENSGMOT00000075673.1">
    <property type="protein sequence ID" value="ENSGMOP00000050200.1"/>
    <property type="gene ID" value="ENSGMOG00000027544.1"/>
</dbReference>
<reference evidence="5" key="3">
    <citation type="submission" date="2025-09" db="UniProtKB">
        <authorList>
            <consortium name="Ensembl"/>
        </authorList>
    </citation>
    <scope>IDENTIFICATION</scope>
</reference>
<evidence type="ECO:0000256" key="3">
    <source>
        <dbReference type="SAM" id="SignalP"/>
    </source>
</evidence>
<evidence type="ECO:0000256" key="1">
    <source>
        <dbReference type="SAM" id="Coils"/>
    </source>
</evidence>
<keyword evidence="3" id="KW-0732">Signal</keyword>
<dbReference type="GO" id="GO:0010792">
    <property type="term" value="P:DNA double-strand break processing involved in repair via single-strand annealing"/>
    <property type="evidence" value="ECO:0007669"/>
    <property type="project" value="TreeGrafter"/>
</dbReference>
<feature type="compositionally biased region" description="Basic and acidic residues" evidence="2">
    <location>
        <begin position="248"/>
        <end position="271"/>
    </location>
</feature>
<dbReference type="GO" id="GO:0003684">
    <property type="term" value="F:damaged DNA binding"/>
    <property type="evidence" value="ECO:0007669"/>
    <property type="project" value="TreeGrafter"/>
</dbReference>
<dbReference type="Pfam" id="PF10482">
    <property type="entry name" value="CtIP_N"/>
    <property type="match status" value="1"/>
</dbReference>
<feature type="region of interest" description="Disordered" evidence="2">
    <location>
        <begin position="246"/>
        <end position="282"/>
    </location>
</feature>
<dbReference type="Proteomes" id="UP000694546">
    <property type="component" value="Chromosome 1"/>
</dbReference>
<feature type="coiled-coil region" evidence="1">
    <location>
        <begin position="46"/>
        <end position="101"/>
    </location>
</feature>
<reference evidence="5" key="1">
    <citation type="submission" date="2019-07" db="EMBL/GenBank/DDBJ databases">
        <authorList>
            <consortium name="Wellcome Sanger Institute Data Sharing"/>
        </authorList>
    </citation>
    <scope>NUCLEOTIDE SEQUENCE [LARGE SCALE GENOMIC DNA]</scope>
</reference>
<feature type="domain" description="DNA endonuclease Ctp1 N-terminal" evidence="4">
    <location>
        <begin position="38"/>
        <end position="156"/>
    </location>
</feature>
<dbReference type="PANTHER" id="PTHR15107:SF3">
    <property type="entry name" value="RBBP8 N-TERMINAL-LIKE PROTEIN"/>
    <property type="match status" value="1"/>
</dbReference>
<evidence type="ECO:0000259" key="4">
    <source>
        <dbReference type="Pfam" id="PF10482"/>
    </source>
</evidence>
<feature type="chain" id="PRO_5045978264" evidence="3">
    <location>
        <begin position="17"/>
        <end position="639"/>
    </location>
</feature>
<reference evidence="5" key="2">
    <citation type="submission" date="2025-08" db="UniProtKB">
        <authorList>
            <consortium name="Ensembl"/>
        </authorList>
    </citation>
    <scope>IDENTIFICATION</scope>
</reference>
<feature type="compositionally biased region" description="Low complexity" evidence="2">
    <location>
        <begin position="496"/>
        <end position="508"/>
    </location>
</feature>
<feature type="compositionally biased region" description="Basic and acidic residues" evidence="2">
    <location>
        <begin position="537"/>
        <end position="546"/>
    </location>
</feature>
<feature type="signal peptide" evidence="3">
    <location>
        <begin position="1"/>
        <end position="16"/>
    </location>
</feature>
<keyword evidence="6" id="KW-1185">Reference proteome</keyword>
<feature type="region of interest" description="Disordered" evidence="2">
    <location>
        <begin position="580"/>
        <end position="639"/>
    </location>
</feature>
<accession>A0A8C5BS38</accession>
<feature type="region of interest" description="Disordered" evidence="2">
    <location>
        <begin position="158"/>
        <end position="189"/>
    </location>
</feature>
<proteinExistence type="predicted"/>
<feature type="region of interest" description="Disordered" evidence="2">
    <location>
        <begin position="365"/>
        <end position="399"/>
    </location>
</feature>
<feature type="compositionally biased region" description="Basic and acidic residues" evidence="2">
    <location>
        <begin position="616"/>
        <end position="632"/>
    </location>
</feature>
<feature type="region of interest" description="Disordered" evidence="2">
    <location>
        <begin position="433"/>
        <end position="546"/>
    </location>
</feature>
<dbReference type="GeneTree" id="ENSGT00530000063835"/>
<keyword evidence="1" id="KW-0175">Coiled coil</keyword>
<organism evidence="5 6">
    <name type="scientific">Gadus morhua</name>
    <name type="common">Atlantic cod</name>
    <dbReference type="NCBI Taxonomy" id="8049"/>
    <lineage>
        <taxon>Eukaryota</taxon>
        <taxon>Metazoa</taxon>
        <taxon>Chordata</taxon>
        <taxon>Craniata</taxon>
        <taxon>Vertebrata</taxon>
        <taxon>Euteleostomi</taxon>
        <taxon>Actinopterygii</taxon>
        <taxon>Neopterygii</taxon>
        <taxon>Teleostei</taxon>
        <taxon>Neoteleostei</taxon>
        <taxon>Acanthomorphata</taxon>
        <taxon>Zeiogadaria</taxon>
        <taxon>Gadariae</taxon>
        <taxon>Gadiformes</taxon>
        <taxon>Gadoidei</taxon>
        <taxon>Gadidae</taxon>
        <taxon>Gadus</taxon>
    </lineage>
</organism>
<dbReference type="AlphaFoldDB" id="A0A8C5BS38"/>
<dbReference type="OMA" id="TEHRVNR"/>
<dbReference type="InterPro" id="IPR019518">
    <property type="entry name" value="CtIP_N"/>
</dbReference>
<evidence type="ECO:0000256" key="2">
    <source>
        <dbReference type="SAM" id="MobiDB-lite"/>
    </source>
</evidence>
<dbReference type="OrthoDB" id="8809203at2759"/>
<protein>
    <submittedName>
        <fullName evidence="5">Retinoblastoma binding protein 8-like</fullName>
    </submittedName>
</protein>
<feature type="compositionally biased region" description="Polar residues" evidence="2">
    <location>
        <begin position="164"/>
        <end position="175"/>
    </location>
</feature>
<sequence>MFLWLFLVTHIYIGLPKLFLSTESGGRPEYTVSGMDSFNELLYKLRDVHERELEGWQLRVQELSNKKGCDIKRMEELFNRNQQMKEQQRTLTENIKTLENRLRAGLCDRCTVTQEVAKRRQQEYESSQIQTLHQFSILVGEMNNLKKENRRLREELGNQRKAMDSQSNHLSNITATEVKPSRSPDHSTTAVPVALTSTTLSNASKPPEGGNVAVKTEADQKFEDAQVGASSRKPFESYNALAVTSLEHSPRVSEESRNAGDKRLQGAEGRHSPTSNPPQHKVFLQNLPAPLSSSSSPPGGAPSRHVLHAPMPCRPRPIKSGALPFPWSVSEHSDWAGLAASTALRGLGVQLNPLKSNPFLFADVGPAGPQASPSNQGGPPALQAGPRSACAQQSSTSEPLAELRPRLFRVRSLSELGDSQAIALERKEIAPIQWRSTGTSQPRGGVGEGESEGNDGPLDLSERGRSQSNESASSERPVLTQGAEGAVKGSESRTISSPHGPPSSSGVPATHSSTPACQALEKSSDHCNYMEEEPGQSEEKNQRKVDQTIKEDFPLFNSSMQPVVLLGTLNAALHKQGTAFSNGKLKQVDPVSSSEEQDKEGRTGGDQSPASKRARSSTDKHSSRESETEDLKSHKRLKI</sequence>
<evidence type="ECO:0000313" key="6">
    <source>
        <dbReference type="Proteomes" id="UP000694546"/>
    </source>
</evidence>